<dbReference type="Pfam" id="PF03402">
    <property type="entry name" value="V1R"/>
    <property type="match status" value="1"/>
</dbReference>
<evidence type="ECO:0000256" key="10">
    <source>
        <dbReference type="ARBA" id="ARBA00023157"/>
    </source>
</evidence>
<feature type="transmembrane region" description="Helical" evidence="13">
    <location>
        <begin position="130"/>
        <end position="152"/>
    </location>
</feature>
<dbReference type="AGR" id="RGD:1359512"/>
<dbReference type="CTD" id="494306"/>
<feature type="transmembrane region" description="Helical" evidence="13">
    <location>
        <begin position="70"/>
        <end position="87"/>
    </location>
</feature>
<dbReference type="GO" id="GO:0016503">
    <property type="term" value="F:pheromone receptor activity"/>
    <property type="evidence" value="ECO:0007669"/>
    <property type="project" value="InterPro"/>
</dbReference>
<evidence type="ECO:0000313" key="15">
    <source>
        <dbReference type="Ensembl" id="ENSRNOP00000072397.2"/>
    </source>
</evidence>
<keyword evidence="11 13" id="KW-0675">Receptor</keyword>
<evidence type="ECO:0000256" key="13">
    <source>
        <dbReference type="RuleBase" id="RU364061"/>
    </source>
</evidence>
<dbReference type="HOGENOM" id="CLU_058641_1_0_1"/>
<feature type="transmembrane region" description="Helical" evidence="13">
    <location>
        <begin position="45"/>
        <end position="64"/>
    </location>
</feature>
<name>Q5J3E6_RAT</name>
<evidence type="ECO:0000259" key="14">
    <source>
        <dbReference type="PROSITE" id="PS50262"/>
    </source>
</evidence>
<dbReference type="SUPFAM" id="SSF81321">
    <property type="entry name" value="Family A G protein-coupled receptor-like"/>
    <property type="match status" value="1"/>
</dbReference>
<organism evidence="15 16">
    <name type="scientific">Rattus norvegicus</name>
    <name type="common">Rat</name>
    <dbReference type="NCBI Taxonomy" id="10116"/>
    <lineage>
        <taxon>Eukaryota</taxon>
        <taxon>Metazoa</taxon>
        <taxon>Chordata</taxon>
        <taxon>Craniata</taxon>
        <taxon>Vertebrata</taxon>
        <taxon>Euteleostomi</taxon>
        <taxon>Mammalia</taxon>
        <taxon>Eutheria</taxon>
        <taxon>Euarchontoglires</taxon>
        <taxon>Glires</taxon>
        <taxon>Rodentia</taxon>
        <taxon>Myomorpha</taxon>
        <taxon>Muroidea</taxon>
        <taxon>Muridae</taxon>
        <taxon>Murinae</taxon>
        <taxon>Rattus</taxon>
    </lineage>
</organism>
<keyword evidence="6 13" id="KW-0812">Transmembrane</keyword>
<comment type="function">
    <text evidence="1">Putative pheromone receptor implicated in the regulation of social as well as reproductive behavior.</text>
</comment>
<evidence type="ECO:0000256" key="4">
    <source>
        <dbReference type="ARBA" id="ARBA00022475"/>
    </source>
</evidence>
<evidence type="ECO:0000256" key="11">
    <source>
        <dbReference type="ARBA" id="ARBA00023170"/>
    </source>
</evidence>
<dbReference type="GO" id="GO:0007606">
    <property type="term" value="P:sensory perception of chemical stimulus"/>
    <property type="evidence" value="ECO:0007669"/>
    <property type="project" value="UniProtKB-ARBA"/>
</dbReference>
<dbReference type="KEGG" id="rno:494306"/>
<feature type="domain" description="G-protein coupled receptors family 1 profile" evidence="14">
    <location>
        <begin position="24"/>
        <end position="293"/>
    </location>
</feature>
<keyword evidence="16" id="KW-1185">Reference proteome</keyword>
<dbReference type="GO" id="GO:0019236">
    <property type="term" value="P:response to pheromone"/>
    <property type="evidence" value="ECO:0007669"/>
    <property type="project" value="UniProtKB-KW"/>
</dbReference>
<dbReference type="InterPro" id="IPR004072">
    <property type="entry name" value="Vmron_rcpt_1"/>
</dbReference>
<keyword evidence="7 13" id="KW-1133">Transmembrane helix</keyword>
<dbReference type="PRINTS" id="PR01534">
    <property type="entry name" value="VOMERONASL1R"/>
</dbReference>
<dbReference type="Gene3D" id="1.20.1070.10">
    <property type="entry name" value="Rhodopsin 7-helix transmembrane proteins"/>
    <property type="match status" value="1"/>
</dbReference>
<keyword evidence="12 13" id="KW-0807">Transducer</keyword>
<dbReference type="Proteomes" id="UP000002494">
    <property type="component" value="Chromosome 1"/>
</dbReference>
<reference evidence="15" key="3">
    <citation type="submission" date="2025-09" db="UniProtKB">
        <authorList>
            <consortium name="Ensembl"/>
        </authorList>
    </citation>
    <scope>IDENTIFICATION</scope>
    <source>
        <strain evidence="15">Brown Norway</strain>
    </source>
</reference>
<dbReference type="SMR" id="Q5J3E6"/>
<keyword evidence="4 13" id="KW-1003">Cell membrane</keyword>
<reference evidence="15" key="2">
    <citation type="submission" date="2025-08" db="UniProtKB">
        <authorList>
            <consortium name="Ensembl"/>
        </authorList>
    </citation>
    <scope>IDENTIFICATION</scope>
    <source>
        <strain evidence="15">Brown Norway</strain>
    </source>
</reference>
<reference evidence="15" key="1">
    <citation type="submission" date="2024-01" db="EMBL/GenBank/DDBJ databases">
        <title>GRCr8: a new rat reference genome assembly contstructed from accurate long reads and long range scaffolding.</title>
        <authorList>
            <person name="Doris P.A."/>
            <person name="Kalbfleisch T."/>
            <person name="Li K."/>
            <person name="Howe K."/>
            <person name="Wood J."/>
        </authorList>
    </citation>
    <scope>NUCLEOTIDE SEQUENCE [LARGE SCALE GENOMIC DNA]</scope>
    <source>
        <strain evidence="15">Brown Norway</strain>
    </source>
</reference>
<comment type="subcellular location">
    <subcellularLocation>
        <location evidence="2 13">Cell membrane</location>
        <topology evidence="2 13">Multi-pass membrane protein</topology>
    </subcellularLocation>
</comment>
<evidence type="ECO:0000256" key="3">
    <source>
        <dbReference type="ARBA" id="ARBA00010663"/>
    </source>
</evidence>
<evidence type="ECO:0000256" key="6">
    <source>
        <dbReference type="ARBA" id="ARBA00022692"/>
    </source>
</evidence>
<evidence type="ECO:0000313" key="16">
    <source>
        <dbReference type="Proteomes" id="UP000002494"/>
    </source>
</evidence>
<keyword evidence="9 13" id="KW-0472">Membrane</keyword>
<dbReference type="AlphaFoldDB" id="Q5J3E6"/>
<keyword evidence="8 13" id="KW-0297">G-protein coupled receptor</keyword>
<feature type="transmembrane region" description="Helical" evidence="13">
    <location>
        <begin position="6"/>
        <end position="33"/>
    </location>
</feature>
<gene>
    <name evidence="15 17" type="primary">Vom1r12</name>
</gene>
<feature type="transmembrane region" description="Helical" evidence="13">
    <location>
        <begin position="266"/>
        <end position="286"/>
    </location>
</feature>
<proteinExistence type="inferred from homology"/>
<sequence length="306" mass="35170">MDSKDLAIGVIFILQCSMGILRHFILLSYYLMLHYNKHSLKPIDLILMNMFIANFLIIFPKSMLQTVEAFGIKLLFSVFVCKFLLYIERVGRSVSIATVCLLSVFQAITISPRNSCLYGLKVKVPKYISLSIFLCWALYFVVNMILPVYAYIKWSSNNMTYKRTLKYCFSVGHDEFTGSFFTILFVFPEVFLAILIVWSGSSMVVILYRHKQQVQHIYCNYASTRTSPESRATKSIVVLVSVFICFYSISSILYGCIALFCDNSWSLINIANIISLCFPVLGSFVVSHNPDFPRFSLSWIRNTRRV</sequence>
<feature type="transmembrane region" description="Helical" evidence="13">
    <location>
        <begin position="94"/>
        <end position="110"/>
    </location>
</feature>
<dbReference type="GO" id="GO:0005886">
    <property type="term" value="C:plasma membrane"/>
    <property type="evidence" value="ECO:0000318"/>
    <property type="project" value="GO_Central"/>
</dbReference>
<keyword evidence="5 13" id="KW-0589">Pheromone response</keyword>
<feature type="transmembrane region" description="Helical" evidence="13">
    <location>
        <begin position="236"/>
        <end position="260"/>
    </location>
</feature>
<evidence type="ECO:0000256" key="2">
    <source>
        <dbReference type="ARBA" id="ARBA00004651"/>
    </source>
</evidence>
<dbReference type="GeneTree" id="ENSGT00960000186612"/>
<accession>Q5J3E6</accession>
<evidence type="ECO:0000256" key="12">
    <source>
        <dbReference type="ARBA" id="ARBA00023224"/>
    </source>
</evidence>
<evidence type="ECO:0000256" key="7">
    <source>
        <dbReference type="ARBA" id="ARBA00022989"/>
    </source>
</evidence>
<evidence type="ECO:0000313" key="17">
    <source>
        <dbReference type="RGD" id="1359512"/>
    </source>
</evidence>
<comment type="similarity">
    <text evidence="3 13">Belongs to the G-protein coupled receptor 1 family.</text>
</comment>
<dbReference type="GO" id="GO:0005550">
    <property type="term" value="F:pheromone binding"/>
    <property type="evidence" value="ECO:0000318"/>
    <property type="project" value="GO_Central"/>
</dbReference>
<evidence type="ECO:0000256" key="9">
    <source>
        <dbReference type="ARBA" id="ARBA00023136"/>
    </source>
</evidence>
<dbReference type="InParanoid" id="Q5J3E6"/>
<evidence type="ECO:0000256" key="8">
    <source>
        <dbReference type="ARBA" id="ARBA00023040"/>
    </source>
</evidence>
<dbReference type="RGD" id="1359512">
    <property type="gene designation" value="Vom1r12"/>
</dbReference>
<dbReference type="PhylomeDB" id="Q5J3E6"/>
<keyword evidence="10" id="KW-1015">Disulfide bond</keyword>
<dbReference type="PROSITE" id="PS50262">
    <property type="entry name" value="G_PROTEIN_RECEP_F1_2"/>
    <property type="match status" value="1"/>
</dbReference>
<dbReference type="OrthoDB" id="9606139at2759"/>
<protein>
    <recommendedName>
        <fullName evidence="13">Vomeronasal type-1 receptor</fullName>
    </recommendedName>
</protein>
<dbReference type="UCSC" id="RGD:1359512">
    <property type="organism name" value="rat"/>
</dbReference>
<dbReference type="InterPro" id="IPR017452">
    <property type="entry name" value="GPCR_Rhodpsn_7TM"/>
</dbReference>
<dbReference type="Ensembl" id="ENSRNOT00000078350.3">
    <property type="protein sequence ID" value="ENSRNOP00000072397.2"/>
    <property type="gene ID" value="ENSRNOG00000083961.1"/>
</dbReference>
<dbReference type="PANTHER" id="PTHR24062">
    <property type="entry name" value="VOMERONASAL TYPE-1 RECEPTOR"/>
    <property type="match status" value="1"/>
</dbReference>
<evidence type="ECO:0000256" key="5">
    <source>
        <dbReference type="ARBA" id="ARBA00022507"/>
    </source>
</evidence>
<evidence type="ECO:0000256" key="1">
    <source>
        <dbReference type="ARBA" id="ARBA00002233"/>
    </source>
</evidence>